<dbReference type="AlphaFoldDB" id="A0A5J5N6E1"/>
<dbReference type="GO" id="GO:0048671">
    <property type="term" value="P:negative regulation of collateral sprouting"/>
    <property type="evidence" value="ECO:0007669"/>
    <property type="project" value="TreeGrafter"/>
</dbReference>
<dbReference type="GO" id="GO:0005776">
    <property type="term" value="C:autophagosome"/>
    <property type="evidence" value="ECO:0007669"/>
    <property type="project" value="TreeGrafter"/>
</dbReference>
<dbReference type="Gene3D" id="1.10.510.10">
    <property type="entry name" value="Transferase(Phosphotransferase) domain 1"/>
    <property type="match status" value="1"/>
</dbReference>
<evidence type="ECO:0000256" key="1">
    <source>
        <dbReference type="SAM" id="MobiDB-lite"/>
    </source>
</evidence>
<sequence>MVGDFEYSKRNLLGREAFAVVFRGWHRQETDWEVVIKSINKKNLSKSQILLGKEIKILKELQHENTLALFDVQELPSSFWTPSVFLHQMAAAMRILHSKGIIHRDLKPQKILLPSNPDFGFARYLHSSMMAATLCRSPMYMADLWSIGTVIYQCLVGKPHFQANKIAPYLANLLGLLQRNQKVPVPMYAGSASGGSYGRSPSCRFASPPPLPDMQRIQEENILPTTGSSQLFQMSKDSASTSRRKSSCDTDDTVLGPHNISSDHSYDAPMGTAGRCASNEFLVCGGQCQPSTSPHSAATTMPVPTQVRNYQRIEQNLTSNAGSGTNLHAGILLPGTGRRGSGCKTRLSTGSSRLYSPSPLVGTIPEPFGQCCCGHPWGHESRSRNSSGSPVLQAQLPQPVLLGARLQSAPTLTNIYQNKQKLRKQHSDPMCPSQAGAGYSCSPQPSWHGSLGSSPTELHHGSFHISQNTSIFQPGCLGHLSWVFQGAPRDGNNPRKCTHCVLVQGGERQKPISTGKLSGQQVKTPFGGHQGSATQQQVPGLLTLGSPSHRATATTCAQRLRGHPVLHRWHGCGGSPPGLCSGSPLLGAEVAPNLRHVPYGASPPSLEGLIKNIKSSTHILSSFPSYSCQPSLRHSFQCLLFSILFMVSPWEVQLCLHLAKVREYIGKRMEILQSVLHLCKQQWRDMSFGVFCVHIKLSLSKNKLTIFLSFFPLTYLFGKYHKMDGLHKCLHLLEEKRELLSSVCRLSTSLRALTGQRAERKTSSLMTLTGVRIPPCGLHPCDLKS</sequence>
<comment type="caution">
    <text evidence="3">The sequence shown here is derived from an EMBL/GenBank/DDBJ whole genome shotgun (WGS) entry which is preliminary data.</text>
</comment>
<dbReference type="Proteomes" id="UP000326062">
    <property type="component" value="Chromosome 1"/>
</dbReference>
<dbReference type="GO" id="GO:0004674">
    <property type="term" value="F:protein serine/threonine kinase activity"/>
    <property type="evidence" value="ECO:0007669"/>
    <property type="project" value="InterPro"/>
</dbReference>
<dbReference type="InterPro" id="IPR045269">
    <property type="entry name" value="Atg1-like"/>
</dbReference>
<feature type="domain" description="Protein kinase" evidence="2">
    <location>
        <begin position="7"/>
        <end position="217"/>
    </location>
</feature>
<dbReference type="PANTHER" id="PTHR24348:SF18">
    <property type="entry name" value="SERINE_THREONINE-PROTEIN KINASE ULK2"/>
    <property type="match status" value="1"/>
</dbReference>
<feature type="compositionally biased region" description="Polar residues" evidence="1">
    <location>
        <begin position="224"/>
        <end position="241"/>
    </location>
</feature>
<dbReference type="Pfam" id="PF00069">
    <property type="entry name" value="Pkinase"/>
    <property type="match status" value="1"/>
</dbReference>
<dbReference type="GO" id="GO:0005524">
    <property type="term" value="F:ATP binding"/>
    <property type="evidence" value="ECO:0007669"/>
    <property type="project" value="InterPro"/>
</dbReference>
<dbReference type="GO" id="GO:0000422">
    <property type="term" value="P:autophagy of mitochondrion"/>
    <property type="evidence" value="ECO:0007669"/>
    <property type="project" value="TreeGrafter"/>
</dbReference>
<dbReference type="EMBL" id="VCEB01000001">
    <property type="protein sequence ID" value="KAB0388205.1"/>
    <property type="molecule type" value="Genomic_DNA"/>
</dbReference>
<dbReference type="GO" id="GO:0061709">
    <property type="term" value="P:reticulophagy"/>
    <property type="evidence" value="ECO:0007669"/>
    <property type="project" value="TreeGrafter"/>
</dbReference>
<evidence type="ECO:0000313" key="4">
    <source>
        <dbReference type="Proteomes" id="UP000326062"/>
    </source>
</evidence>
<reference evidence="3 4" key="1">
    <citation type="submission" date="2019-06" db="EMBL/GenBank/DDBJ databases">
        <title>Discovery of a novel chromosome fission-fusion reversal in muntjac.</title>
        <authorList>
            <person name="Mudd A.B."/>
            <person name="Bredeson J.V."/>
            <person name="Baum R."/>
            <person name="Hockemeyer D."/>
            <person name="Rokhsar D.S."/>
        </authorList>
    </citation>
    <scope>NUCLEOTIDE SEQUENCE [LARGE SCALE GENOMIC DNA]</scope>
    <source>
        <strain evidence="3">UCam_UCB_Mr</strain>
        <tissue evidence="3">Fibroblast cell line</tissue>
    </source>
</reference>
<dbReference type="InterPro" id="IPR001245">
    <property type="entry name" value="Ser-Thr/Tyr_kinase_cat_dom"/>
</dbReference>
<dbReference type="GO" id="GO:0034045">
    <property type="term" value="C:phagophore assembly site membrane"/>
    <property type="evidence" value="ECO:0007669"/>
    <property type="project" value="TreeGrafter"/>
</dbReference>
<gene>
    <name evidence="3" type="ORF">FD755_003161</name>
</gene>
<accession>A0A5J5N6E1</accession>
<evidence type="ECO:0000313" key="3">
    <source>
        <dbReference type="EMBL" id="KAB0388205.1"/>
    </source>
</evidence>
<dbReference type="GO" id="GO:0048675">
    <property type="term" value="P:axon extension"/>
    <property type="evidence" value="ECO:0007669"/>
    <property type="project" value="TreeGrafter"/>
</dbReference>
<dbReference type="Pfam" id="PF07714">
    <property type="entry name" value="PK_Tyr_Ser-Thr"/>
    <property type="match status" value="1"/>
</dbReference>
<dbReference type="PROSITE" id="PS50011">
    <property type="entry name" value="PROTEIN_KINASE_DOM"/>
    <property type="match status" value="1"/>
</dbReference>
<organism evidence="3 4">
    <name type="scientific">Muntiacus reevesi</name>
    <name type="common">Reeves' muntjac</name>
    <name type="synonym">Cervus reevesi</name>
    <dbReference type="NCBI Taxonomy" id="9886"/>
    <lineage>
        <taxon>Eukaryota</taxon>
        <taxon>Metazoa</taxon>
        <taxon>Chordata</taxon>
        <taxon>Craniata</taxon>
        <taxon>Vertebrata</taxon>
        <taxon>Euteleostomi</taxon>
        <taxon>Mammalia</taxon>
        <taxon>Eutheria</taxon>
        <taxon>Laurasiatheria</taxon>
        <taxon>Artiodactyla</taxon>
        <taxon>Ruminantia</taxon>
        <taxon>Pecora</taxon>
        <taxon>Cervidae</taxon>
        <taxon>Muntiacinae</taxon>
        <taxon>Muntiacus</taxon>
    </lineage>
</organism>
<dbReference type="FunFam" id="3.30.200.20:FF:000149">
    <property type="entry name" value="serine/threonine-protein kinase unc-51 isoform X1"/>
    <property type="match status" value="1"/>
</dbReference>
<name>A0A5J5N6E1_MUNRE</name>
<proteinExistence type="predicted"/>
<dbReference type="GO" id="GO:0042594">
    <property type="term" value="P:response to starvation"/>
    <property type="evidence" value="ECO:0007669"/>
    <property type="project" value="TreeGrafter"/>
</dbReference>
<evidence type="ECO:0000259" key="2">
    <source>
        <dbReference type="PROSITE" id="PS50011"/>
    </source>
</evidence>
<protein>
    <recommendedName>
        <fullName evidence="2">Protein kinase domain-containing protein</fullName>
    </recommendedName>
</protein>
<dbReference type="InterPro" id="IPR000719">
    <property type="entry name" value="Prot_kinase_dom"/>
</dbReference>
<dbReference type="GO" id="GO:0000045">
    <property type="term" value="P:autophagosome assembly"/>
    <property type="evidence" value="ECO:0007669"/>
    <property type="project" value="TreeGrafter"/>
</dbReference>
<dbReference type="Gene3D" id="3.30.200.20">
    <property type="entry name" value="Phosphorylase Kinase, domain 1"/>
    <property type="match status" value="1"/>
</dbReference>
<dbReference type="GO" id="GO:0005829">
    <property type="term" value="C:cytosol"/>
    <property type="evidence" value="ECO:0007669"/>
    <property type="project" value="TreeGrafter"/>
</dbReference>
<keyword evidence="4" id="KW-1185">Reference proteome</keyword>
<dbReference type="GO" id="GO:0010508">
    <property type="term" value="P:positive regulation of autophagy"/>
    <property type="evidence" value="ECO:0007669"/>
    <property type="project" value="TreeGrafter"/>
</dbReference>
<dbReference type="SUPFAM" id="SSF56112">
    <property type="entry name" value="Protein kinase-like (PK-like)"/>
    <property type="match status" value="1"/>
</dbReference>
<dbReference type="PANTHER" id="PTHR24348">
    <property type="entry name" value="SERINE/THREONINE-PROTEIN KINASE UNC-51-RELATED"/>
    <property type="match status" value="1"/>
</dbReference>
<feature type="region of interest" description="Disordered" evidence="1">
    <location>
        <begin position="224"/>
        <end position="266"/>
    </location>
</feature>
<dbReference type="InterPro" id="IPR011009">
    <property type="entry name" value="Kinase-like_dom_sf"/>
</dbReference>
<dbReference type="GO" id="GO:0034727">
    <property type="term" value="P:piecemeal microautophagy of the nucleus"/>
    <property type="evidence" value="ECO:0007669"/>
    <property type="project" value="TreeGrafter"/>
</dbReference>